<evidence type="ECO:0000313" key="1">
    <source>
        <dbReference type="EMBL" id="ARB06480.1"/>
    </source>
</evidence>
<gene>
    <name evidence="1" type="ORF">S8_194</name>
</gene>
<organism evidence="1 2">
    <name type="scientific">Salmonella phage S8</name>
    <dbReference type="NCBI Taxonomy" id="1913039"/>
    <lineage>
        <taxon>Viruses</taxon>
        <taxon>Duplodnaviria</taxon>
        <taxon>Heunggongvirae</taxon>
        <taxon>Uroviricota</taxon>
        <taxon>Caudoviricetes</taxon>
        <taxon>Pantevenvirales</taxon>
        <taxon>Ackermannviridae</taxon>
        <taxon>Cvivirinae</taxon>
        <taxon>Kuttervirus</taxon>
        <taxon>Kuttervirus BSP101</taxon>
    </lineage>
</organism>
<evidence type="ECO:0000313" key="2">
    <source>
        <dbReference type="Proteomes" id="UP000225116"/>
    </source>
</evidence>
<protein>
    <submittedName>
        <fullName evidence="1">Uncharacterized protein</fullName>
    </submittedName>
</protein>
<name>A0A248AD23_9CAUD</name>
<reference evidence="2" key="1">
    <citation type="submission" date="2017-02" db="EMBL/GenBank/DDBJ databases">
        <authorList>
            <person name="Kim J."/>
            <person name="Kim K.-P."/>
        </authorList>
    </citation>
    <scope>NUCLEOTIDE SEQUENCE [LARGE SCALE GENOMIC DNA]</scope>
</reference>
<dbReference type="Proteomes" id="UP000225116">
    <property type="component" value="Segment"/>
</dbReference>
<proteinExistence type="predicted"/>
<accession>A0A248AD23</accession>
<dbReference type="EMBL" id="KY630163">
    <property type="protein sequence ID" value="ARB06480.1"/>
    <property type="molecule type" value="Genomic_DNA"/>
</dbReference>
<sequence>MLEMHDVISAKFMQDMTRLIQGVRLLTSVNPYPTQRFLDTQENPWFVLVQLNFNHTVNNAGLIVDS</sequence>